<protein>
    <recommendedName>
        <fullName evidence="11 12">4-hydroxybenzoate octaprenyltransferase</fullName>
        <ecNumber evidence="11 12">2.5.1.39</ecNumber>
    </recommendedName>
    <alternativeName>
        <fullName evidence="11">4-HB polyprenyltransferase</fullName>
    </alternativeName>
</protein>
<gene>
    <name evidence="11" type="primary">ubiA</name>
    <name evidence="13" type="ORF">BA177_17985</name>
</gene>
<evidence type="ECO:0000313" key="14">
    <source>
        <dbReference type="Proteomes" id="UP000092695"/>
    </source>
</evidence>
<dbReference type="InterPro" id="IPR000537">
    <property type="entry name" value="UbiA_prenyltransferase"/>
</dbReference>
<dbReference type="NCBIfam" id="TIGR01474">
    <property type="entry name" value="ubiA_proteo"/>
    <property type="match status" value="1"/>
</dbReference>
<feature type="transmembrane region" description="Helical" evidence="11">
    <location>
        <begin position="56"/>
        <end position="79"/>
    </location>
</feature>
<keyword evidence="10 11" id="KW-0472">Membrane</keyword>
<reference evidence="13 14" key="1">
    <citation type="submission" date="2016-06" db="EMBL/GenBank/DDBJ databases">
        <title>Complete genome sequence of a deep-branching marine Gamma Proteobacterium Woeseia oceani type strain XK5.</title>
        <authorList>
            <person name="Mu D."/>
            <person name="Du Z."/>
        </authorList>
    </citation>
    <scope>NUCLEOTIDE SEQUENCE [LARGE SCALE GENOMIC DNA]</scope>
    <source>
        <strain evidence="13 14">XK5</strain>
    </source>
</reference>
<feature type="transmembrane region" description="Helical" evidence="11">
    <location>
        <begin position="220"/>
        <end position="242"/>
    </location>
</feature>
<comment type="cofactor">
    <cofactor evidence="1 11">
        <name>Mg(2+)</name>
        <dbReference type="ChEBI" id="CHEBI:18420"/>
    </cofactor>
</comment>
<proteinExistence type="inferred from homology"/>
<dbReference type="AlphaFoldDB" id="A0A193LK97"/>
<evidence type="ECO:0000256" key="7">
    <source>
        <dbReference type="ARBA" id="ARBA00022688"/>
    </source>
</evidence>
<comment type="catalytic activity">
    <reaction evidence="11">
        <text>all-trans-octaprenyl diphosphate + 4-hydroxybenzoate = 4-hydroxy-3-(all-trans-octaprenyl)benzoate + diphosphate</text>
        <dbReference type="Rhea" id="RHEA:27782"/>
        <dbReference type="ChEBI" id="CHEBI:1617"/>
        <dbReference type="ChEBI" id="CHEBI:17879"/>
        <dbReference type="ChEBI" id="CHEBI:33019"/>
        <dbReference type="ChEBI" id="CHEBI:57711"/>
        <dbReference type="EC" id="2.5.1.39"/>
    </reaction>
</comment>
<dbReference type="UniPathway" id="UPA00232"/>
<feature type="transmembrane region" description="Helical" evidence="11">
    <location>
        <begin position="178"/>
        <end position="200"/>
    </location>
</feature>
<dbReference type="PANTHER" id="PTHR11048">
    <property type="entry name" value="PRENYLTRANSFERASES"/>
    <property type="match status" value="1"/>
</dbReference>
<dbReference type="Gene3D" id="1.10.357.140">
    <property type="entry name" value="UbiA prenyltransferase"/>
    <property type="match status" value="1"/>
</dbReference>
<sequence>MNTNNPVNRSSGNAALLSQLRNYLVLMRMDRPIGIWLLMWPTLWALWLAGKGHPDSGLFIVFVLGVVVMRAAGCVLNDFADRNIDPYVERTRNRPIPSGAVAPLEALALFVALSLIAIGLASMLNSQAQILAVVGAGLTIVYPFIKRFISVPQFFLGAAFGWAVPMAFAAQTGQTPQLAWIIFLAALIWATIYDSFYAMVDREDDLKIGVKSTAILFGDADLFIIGALQGLMLMALIFAGNMAELGPWYFAALMIAALMMAWHQWLARKRDRDGCFKAFLHNHYIGMVVFIGIVLHYTFETPLPG</sequence>
<dbReference type="InterPro" id="IPR039653">
    <property type="entry name" value="Prenyltransferase"/>
</dbReference>
<keyword evidence="7 11" id="KW-0831">Ubiquinone biosynthesis</keyword>
<feature type="transmembrane region" description="Helical" evidence="11">
    <location>
        <begin position="33"/>
        <end position="50"/>
    </location>
</feature>
<dbReference type="HAMAP" id="MF_01635">
    <property type="entry name" value="UbiA"/>
    <property type="match status" value="1"/>
</dbReference>
<dbReference type="FunFam" id="1.20.120.1780:FF:000001">
    <property type="entry name" value="4-hydroxybenzoate octaprenyltransferase"/>
    <property type="match status" value="1"/>
</dbReference>
<feature type="transmembrane region" description="Helical" evidence="11">
    <location>
        <begin position="279"/>
        <end position="299"/>
    </location>
</feature>
<comment type="subcellular location">
    <subcellularLocation>
        <location evidence="11">Cell inner membrane</location>
        <topology evidence="11">Multi-pass membrane protein</topology>
    </subcellularLocation>
    <subcellularLocation>
        <location evidence="2">Membrane</location>
        <topology evidence="2">Multi-pass membrane protein</topology>
    </subcellularLocation>
</comment>
<dbReference type="RefSeq" id="WP_068618535.1">
    <property type="nucleotide sequence ID" value="NZ_CP016268.1"/>
</dbReference>
<organism evidence="13 14">
    <name type="scientific">Woeseia oceani</name>
    <dbReference type="NCBI Taxonomy" id="1548547"/>
    <lineage>
        <taxon>Bacteria</taxon>
        <taxon>Pseudomonadati</taxon>
        <taxon>Pseudomonadota</taxon>
        <taxon>Gammaproteobacteria</taxon>
        <taxon>Woeseiales</taxon>
        <taxon>Woeseiaceae</taxon>
        <taxon>Woeseia</taxon>
    </lineage>
</organism>
<comment type="similarity">
    <text evidence="3 11">Belongs to the UbiA prenyltransferase family.</text>
</comment>
<dbReference type="PANTHER" id="PTHR11048:SF28">
    <property type="entry name" value="4-HYDROXYBENZOATE POLYPRENYLTRANSFERASE, MITOCHONDRIAL"/>
    <property type="match status" value="1"/>
</dbReference>
<evidence type="ECO:0000256" key="11">
    <source>
        <dbReference type="HAMAP-Rule" id="MF_01635"/>
    </source>
</evidence>
<evidence type="ECO:0000256" key="3">
    <source>
        <dbReference type="ARBA" id="ARBA00005985"/>
    </source>
</evidence>
<dbReference type="PROSITE" id="PS00943">
    <property type="entry name" value="UBIA"/>
    <property type="match status" value="1"/>
</dbReference>
<evidence type="ECO:0000256" key="1">
    <source>
        <dbReference type="ARBA" id="ARBA00001946"/>
    </source>
</evidence>
<dbReference type="GO" id="GO:0006744">
    <property type="term" value="P:ubiquinone biosynthetic process"/>
    <property type="evidence" value="ECO:0007669"/>
    <property type="project" value="UniProtKB-UniRule"/>
</dbReference>
<feature type="transmembrane region" description="Helical" evidence="11">
    <location>
        <begin position="154"/>
        <end position="172"/>
    </location>
</feature>
<dbReference type="EC" id="2.5.1.39" evidence="11 12"/>
<evidence type="ECO:0000256" key="2">
    <source>
        <dbReference type="ARBA" id="ARBA00004141"/>
    </source>
</evidence>
<keyword evidence="9 11" id="KW-1133">Transmembrane helix</keyword>
<evidence type="ECO:0000256" key="8">
    <source>
        <dbReference type="ARBA" id="ARBA00022692"/>
    </source>
</evidence>
<dbReference type="CDD" id="cd13959">
    <property type="entry name" value="PT_UbiA_COQ2"/>
    <property type="match status" value="1"/>
</dbReference>
<evidence type="ECO:0000256" key="6">
    <source>
        <dbReference type="ARBA" id="ARBA00022679"/>
    </source>
</evidence>
<evidence type="ECO:0000256" key="9">
    <source>
        <dbReference type="ARBA" id="ARBA00022989"/>
    </source>
</evidence>
<dbReference type="STRING" id="1548547.BA177_17985"/>
<comment type="function">
    <text evidence="11">Catalyzes the prenylation of para-hydroxybenzoate (PHB) with an all-trans polyprenyl group. Mediates the second step in the final reaction sequence of ubiquinone-8 (UQ-8) biosynthesis, which is the condensation of the polyisoprenoid side chain with PHB, generating the first membrane-bound Q intermediate 3-octaprenyl-4-hydroxybenzoate.</text>
</comment>
<feature type="transmembrane region" description="Helical" evidence="11">
    <location>
        <begin position="127"/>
        <end position="145"/>
    </location>
</feature>
<feature type="transmembrane region" description="Helical" evidence="11">
    <location>
        <begin position="248"/>
        <end position="267"/>
    </location>
</feature>
<accession>A0A193LK97</accession>
<name>A0A193LK97_9GAMM</name>
<keyword evidence="8 11" id="KW-0812">Transmembrane</keyword>
<keyword evidence="4 11" id="KW-1003">Cell membrane</keyword>
<dbReference type="Proteomes" id="UP000092695">
    <property type="component" value="Chromosome"/>
</dbReference>
<evidence type="ECO:0000256" key="12">
    <source>
        <dbReference type="NCBIfam" id="TIGR01474"/>
    </source>
</evidence>
<evidence type="ECO:0000256" key="5">
    <source>
        <dbReference type="ARBA" id="ARBA00022519"/>
    </source>
</evidence>
<dbReference type="GO" id="GO:0008412">
    <property type="term" value="F:4-hydroxybenzoate polyprenyltransferase activity"/>
    <property type="evidence" value="ECO:0007669"/>
    <property type="project" value="UniProtKB-UniRule"/>
</dbReference>
<dbReference type="InterPro" id="IPR006370">
    <property type="entry name" value="HB_polyprenyltransferase-like"/>
</dbReference>
<dbReference type="FunFam" id="1.10.357.140:FF:000008">
    <property type="entry name" value="4-hydroxybenzoate octaprenyltransferase"/>
    <property type="match status" value="1"/>
</dbReference>
<evidence type="ECO:0000256" key="10">
    <source>
        <dbReference type="ARBA" id="ARBA00023136"/>
    </source>
</evidence>
<dbReference type="InterPro" id="IPR044878">
    <property type="entry name" value="UbiA_sf"/>
</dbReference>
<dbReference type="InterPro" id="IPR030470">
    <property type="entry name" value="UbiA_prenylTrfase_CS"/>
</dbReference>
<dbReference type="EMBL" id="CP016268">
    <property type="protein sequence ID" value="ANO52824.1"/>
    <property type="molecule type" value="Genomic_DNA"/>
</dbReference>
<dbReference type="GO" id="GO:0005886">
    <property type="term" value="C:plasma membrane"/>
    <property type="evidence" value="ECO:0007669"/>
    <property type="project" value="UniProtKB-SubCell"/>
</dbReference>
<evidence type="ECO:0000313" key="13">
    <source>
        <dbReference type="EMBL" id="ANO52824.1"/>
    </source>
</evidence>
<dbReference type="Pfam" id="PF01040">
    <property type="entry name" value="UbiA"/>
    <property type="match status" value="1"/>
</dbReference>
<dbReference type="Gene3D" id="1.20.120.1780">
    <property type="entry name" value="UbiA prenyltransferase"/>
    <property type="match status" value="1"/>
</dbReference>
<comment type="pathway">
    <text evidence="11">Cofactor biosynthesis; ubiquinone biosynthesis.</text>
</comment>
<keyword evidence="11" id="KW-0460">Magnesium</keyword>
<evidence type="ECO:0000256" key="4">
    <source>
        <dbReference type="ARBA" id="ARBA00022475"/>
    </source>
</evidence>
<keyword evidence="6 11" id="KW-0808">Transferase</keyword>
<keyword evidence="14" id="KW-1185">Reference proteome</keyword>
<dbReference type="OrthoDB" id="9782418at2"/>
<dbReference type="KEGG" id="woc:BA177_17985"/>
<feature type="transmembrane region" description="Helical" evidence="11">
    <location>
        <begin position="100"/>
        <end position="121"/>
    </location>
</feature>
<keyword evidence="5 11" id="KW-0997">Cell inner membrane</keyword>